<evidence type="ECO:0000259" key="1">
    <source>
        <dbReference type="PROSITE" id="PS50801"/>
    </source>
</evidence>
<gene>
    <name evidence="2" type="ORF">SAMN06272737_12631</name>
</gene>
<name>A0A238Z8I8_9ACTN</name>
<dbReference type="Pfam" id="PF13466">
    <property type="entry name" value="STAS_2"/>
    <property type="match status" value="1"/>
</dbReference>
<protein>
    <submittedName>
        <fullName evidence="2">Anti-anti-sigma factor</fullName>
    </submittedName>
</protein>
<dbReference type="CDD" id="cd07043">
    <property type="entry name" value="STAS_anti-anti-sigma_factors"/>
    <property type="match status" value="1"/>
</dbReference>
<dbReference type="SUPFAM" id="SSF52091">
    <property type="entry name" value="SpoIIaa-like"/>
    <property type="match status" value="1"/>
</dbReference>
<dbReference type="AlphaFoldDB" id="A0A238Z8I8"/>
<dbReference type="InterPro" id="IPR002645">
    <property type="entry name" value="STAS_dom"/>
</dbReference>
<reference evidence="2 3" key="1">
    <citation type="submission" date="2017-06" db="EMBL/GenBank/DDBJ databases">
        <authorList>
            <person name="Kim H.J."/>
            <person name="Triplett B.A."/>
        </authorList>
    </citation>
    <scope>NUCLEOTIDE SEQUENCE [LARGE SCALE GENOMIC DNA]</scope>
    <source>
        <strain evidence="2 3">DSM 44272</strain>
    </source>
</reference>
<evidence type="ECO:0000313" key="3">
    <source>
        <dbReference type="Proteomes" id="UP000198403"/>
    </source>
</evidence>
<accession>A0A238Z8I8</accession>
<dbReference type="EMBL" id="FZNO01000026">
    <property type="protein sequence ID" value="SNR79796.1"/>
    <property type="molecule type" value="Genomic_DNA"/>
</dbReference>
<keyword evidence="3" id="KW-1185">Reference proteome</keyword>
<sequence length="109" mass="11643">MPELRCAGKSLPGFISVEVEDDQRVLRMSGEIDAEVVDAFREKHPAAPLITAVDLAGVTFLSSAGLSFLIRQTHPGRQAGRLPVLRGVTRPAHRVMQIAGATGLFQPAA</sequence>
<dbReference type="Gene3D" id="3.30.750.24">
    <property type="entry name" value="STAS domain"/>
    <property type="match status" value="1"/>
</dbReference>
<dbReference type="InterPro" id="IPR036513">
    <property type="entry name" value="STAS_dom_sf"/>
</dbReference>
<feature type="domain" description="STAS" evidence="1">
    <location>
        <begin position="13"/>
        <end position="109"/>
    </location>
</feature>
<dbReference type="Proteomes" id="UP000198403">
    <property type="component" value="Unassembled WGS sequence"/>
</dbReference>
<dbReference type="RefSeq" id="WP_089338253.1">
    <property type="nucleotide sequence ID" value="NZ_FZNO01000026.1"/>
</dbReference>
<proteinExistence type="predicted"/>
<evidence type="ECO:0000313" key="2">
    <source>
        <dbReference type="EMBL" id="SNR79796.1"/>
    </source>
</evidence>
<dbReference type="PROSITE" id="PS50801">
    <property type="entry name" value="STAS"/>
    <property type="match status" value="1"/>
</dbReference>
<organism evidence="2 3">
    <name type="scientific">Blastococcus mobilis</name>
    <dbReference type="NCBI Taxonomy" id="1938746"/>
    <lineage>
        <taxon>Bacteria</taxon>
        <taxon>Bacillati</taxon>
        <taxon>Actinomycetota</taxon>
        <taxon>Actinomycetes</taxon>
        <taxon>Geodermatophilales</taxon>
        <taxon>Geodermatophilaceae</taxon>
        <taxon>Blastococcus</taxon>
    </lineage>
</organism>
<dbReference type="InterPro" id="IPR058548">
    <property type="entry name" value="MlaB-like_STAS"/>
</dbReference>